<dbReference type="InterPro" id="IPR003251">
    <property type="entry name" value="Rr_diiron-bd_dom"/>
</dbReference>
<evidence type="ECO:0000313" key="5">
    <source>
        <dbReference type="EMBL" id="AIU70447.1"/>
    </source>
</evidence>
<proteinExistence type="predicted"/>
<dbReference type="InterPro" id="IPR009040">
    <property type="entry name" value="Ferritin-like_diiron"/>
</dbReference>
<dbReference type="PANTHER" id="PTHR33746:SF4">
    <property type="entry name" value="RUBRERYTHRIN"/>
    <property type="match status" value="1"/>
</dbReference>
<evidence type="ECO:0000313" key="6">
    <source>
        <dbReference type="Proteomes" id="UP000029980"/>
    </source>
</evidence>
<dbReference type="RefSeq" id="WP_050003413.1">
    <property type="nucleotide sequence ID" value="NZ_CP008887.1"/>
</dbReference>
<dbReference type="InterPro" id="IPR012347">
    <property type="entry name" value="Ferritin-like"/>
</dbReference>
<feature type="domain" description="Rubredoxin-like" evidence="3">
    <location>
        <begin position="137"/>
        <end position="170"/>
    </location>
</feature>
<dbReference type="GO" id="GO:0016491">
    <property type="term" value="F:oxidoreductase activity"/>
    <property type="evidence" value="ECO:0007669"/>
    <property type="project" value="InterPro"/>
</dbReference>
<gene>
    <name evidence="5" type="ORF">TEU_08955</name>
</gene>
<dbReference type="InterPro" id="IPR048574">
    <property type="entry name" value="RUBY_RBDX"/>
</dbReference>
<sequence>MVIEKKMTRKFLEDAFAGESMAHMKYLIFAEQAEKEGFPNIAKLFRAIAHAEFVHAKNHFITLGNLGKTPENLQAGIEGETYEVEEMYPVFKNAAEFQGEKDAVRTTHYALEAEKIHAELYKKAKELAESGKDMEIKRVYICPVCGYTAVDEAPEKCPVCGVPRDKFVVFE</sequence>
<dbReference type="SUPFAM" id="SSF47240">
    <property type="entry name" value="Ferritin-like"/>
    <property type="match status" value="1"/>
</dbReference>
<dbReference type="InterPro" id="IPR024934">
    <property type="entry name" value="Rubredoxin-like_dom"/>
</dbReference>
<evidence type="ECO:0000259" key="3">
    <source>
        <dbReference type="PROSITE" id="PS50903"/>
    </source>
</evidence>
<dbReference type="KEGG" id="teu:TEU_08955"/>
<keyword evidence="1" id="KW-0813">Transport</keyword>
<dbReference type="PROSITE" id="PS50903">
    <property type="entry name" value="RUBREDOXIN_LIKE"/>
    <property type="match status" value="1"/>
</dbReference>
<dbReference type="GO" id="GO:0005506">
    <property type="term" value="F:iron ion binding"/>
    <property type="evidence" value="ECO:0007669"/>
    <property type="project" value="InterPro"/>
</dbReference>
<keyword evidence="2" id="KW-0249">Electron transport</keyword>
<dbReference type="AlphaFoldDB" id="A0A097QVF3"/>
<dbReference type="Gene3D" id="1.20.1260.10">
    <property type="match status" value="1"/>
</dbReference>
<organism evidence="5 6">
    <name type="scientific">Thermococcus eurythermalis</name>
    <dbReference type="NCBI Taxonomy" id="1505907"/>
    <lineage>
        <taxon>Archaea</taxon>
        <taxon>Methanobacteriati</taxon>
        <taxon>Methanobacteriota</taxon>
        <taxon>Thermococci</taxon>
        <taxon>Thermococcales</taxon>
        <taxon>Thermococcaceae</taxon>
        <taxon>Thermococcus</taxon>
    </lineage>
</organism>
<dbReference type="STRING" id="1505907.TEU_08955"/>
<dbReference type="PROSITE" id="PS50905">
    <property type="entry name" value="FERRITIN_LIKE"/>
    <property type="match status" value="1"/>
</dbReference>
<dbReference type="EMBL" id="CP008887">
    <property type="protein sequence ID" value="AIU70447.1"/>
    <property type="molecule type" value="Genomic_DNA"/>
</dbReference>
<evidence type="ECO:0000256" key="1">
    <source>
        <dbReference type="ARBA" id="ARBA00022448"/>
    </source>
</evidence>
<dbReference type="Pfam" id="PF02915">
    <property type="entry name" value="Rubrerythrin"/>
    <property type="match status" value="1"/>
</dbReference>
<reference evidence="5 6" key="1">
    <citation type="journal article" date="2015" name="Int. J. Syst. Evol. Microbiol.">
        <title>Thermococcus eurythermalis sp. nov., a conditional piezophilic hyperthermophilic archaeon with a wide temperature range isolated from an oil-immersed chimney in the Guaymas Basin.</title>
        <authorList>
            <person name="Zhao W."/>
            <person name="Zeng X."/>
            <person name="Xiao X."/>
        </authorList>
    </citation>
    <scope>NUCLEOTIDE SEQUENCE [LARGE SCALE GENOMIC DNA]</scope>
    <source>
        <strain evidence="5 6">A501</strain>
    </source>
</reference>
<dbReference type="PANTHER" id="PTHR33746">
    <property type="entry name" value="RUBRERYTHRIN"/>
    <property type="match status" value="1"/>
</dbReference>
<accession>A0A097QVF3</accession>
<name>A0A097QVF3_9EURY</name>
<dbReference type="Gene3D" id="2.20.28.10">
    <property type="match status" value="1"/>
</dbReference>
<dbReference type="SUPFAM" id="SSF57802">
    <property type="entry name" value="Rubredoxin-like"/>
    <property type="match status" value="1"/>
</dbReference>
<dbReference type="GeneID" id="25153560"/>
<protein>
    <submittedName>
        <fullName evidence="5">Rubrerythrin</fullName>
    </submittedName>
</protein>
<dbReference type="OrthoDB" id="45654at2157"/>
<dbReference type="InterPro" id="IPR009078">
    <property type="entry name" value="Ferritin-like_SF"/>
</dbReference>
<dbReference type="InterPro" id="IPR052753">
    <property type="entry name" value="Rbr2/Nigerythrin"/>
</dbReference>
<evidence type="ECO:0000256" key="2">
    <source>
        <dbReference type="ARBA" id="ARBA00022982"/>
    </source>
</evidence>
<dbReference type="CDD" id="cd00729">
    <property type="entry name" value="rubredoxin_SM"/>
    <property type="match status" value="1"/>
</dbReference>
<feature type="domain" description="Ferritin-like diiron" evidence="4">
    <location>
        <begin position="2"/>
        <end position="132"/>
    </location>
</feature>
<dbReference type="HOGENOM" id="CLU_095256_1_0_2"/>
<evidence type="ECO:0000259" key="4">
    <source>
        <dbReference type="PROSITE" id="PS50905"/>
    </source>
</evidence>
<dbReference type="Proteomes" id="UP000029980">
    <property type="component" value="Chromosome"/>
</dbReference>
<keyword evidence="6" id="KW-1185">Reference proteome</keyword>
<dbReference type="CDD" id="cd01041">
    <property type="entry name" value="Rubrerythrin"/>
    <property type="match status" value="1"/>
</dbReference>
<dbReference type="Pfam" id="PF21349">
    <property type="entry name" value="RUBY_RBDX"/>
    <property type="match status" value="1"/>
</dbReference>